<dbReference type="OrthoDB" id="3364966at2759"/>
<keyword evidence="11" id="KW-1185">Reference proteome</keyword>
<evidence type="ECO:0000256" key="6">
    <source>
        <dbReference type="SAM" id="Phobius"/>
    </source>
</evidence>
<dbReference type="EMBL" id="CAJFDI010000002">
    <property type="protein sequence ID" value="CAD5217492.1"/>
    <property type="molecule type" value="Genomic_DNA"/>
</dbReference>
<keyword evidence="3 6" id="KW-1133">Transmembrane helix</keyword>
<protein>
    <submittedName>
        <fullName evidence="8">(pine wood nematode) hypothetical protein</fullName>
    </submittedName>
</protein>
<evidence type="ECO:0000256" key="3">
    <source>
        <dbReference type="ARBA" id="ARBA00022989"/>
    </source>
</evidence>
<feature type="transmembrane region" description="Helical" evidence="6">
    <location>
        <begin position="211"/>
        <end position="234"/>
    </location>
</feature>
<feature type="transmembrane region" description="Helical" evidence="6">
    <location>
        <begin position="178"/>
        <end position="199"/>
    </location>
</feature>
<dbReference type="EMBL" id="CAJFCV020000002">
    <property type="protein sequence ID" value="CAG9101135.1"/>
    <property type="molecule type" value="Genomic_DNA"/>
</dbReference>
<evidence type="ECO:0000313" key="8">
    <source>
        <dbReference type="EMBL" id="CAD5217492.1"/>
    </source>
</evidence>
<dbReference type="Proteomes" id="UP000095284">
    <property type="component" value="Unplaced"/>
</dbReference>
<evidence type="ECO:0000313" key="12">
    <source>
        <dbReference type="WBParaSite" id="BXY_1697700.1"/>
    </source>
</evidence>
<keyword evidence="4 6" id="KW-0472">Membrane</keyword>
<dbReference type="Proteomes" id="UP000582659">
    <property type="component" value="Unassembled WGS sequence"/>
</dbReference>
<evidence type="ECO:0000256" key="4">
    <source>
        <dbReference type="ARBA" id="ARBA00023136"/>
    </source>
</evidence>
<dbReference type="InterPro" id="IPR032816">
    <property type="entry name" value="VTT_dom"/>
</dbReference>
<feature type="domain" description="VTT" evidence="7">
    <location>
        <begin position="81"/>
        <end position="201"/>
    </location>
</feature>
<evidence type="ECO:0000256" key="5">
    <source>
        <dbReference type="ARBA" id="ARBA00025797"/>
    </source>
</evidence>
<evidence type="ECO:0000313" key="9">
    <source>
        <dbReference type="EMBL" id="CAG9101135.1"/>
    </source>
</evidence>
<feature type="transmembrane region" description="Helical" evidence="6">
    <location>
        <begin position="95"/>
        <end position="119"/>
    </location>
</feature>
<dbReference type="InterPro" id="IPR045014">
    <property type="entry name" value="TM41A/B"/>
</dbReference>
<dbReference type="WBParaSite" id="BXY_1697700.1">
    <property type="protein sequence ID" value="BXY_1697700.1"/>
    <property type="gene ID" value="BXY_1697700"/>
</dbReference>
<accession>A0A1I7SVA2</accession>
<feature type="transmembrane region" description="Helical" evidence="6">
    <location>
        <begin position="149"/>
        <end position="166"/>
    </location>
</feature>
<dbReference type="eggNOG" id="KOG3140">
    <property type="taxonomic scope" value="Eukaryota"/>
</dbReference>
<evidence type="ECO:0000313" key="11">
    <source>
        <dbReference type="Proteomes" id="UP000659654"/>
    </source>
</evidence>
<dbReference type="PANTHER" id="PTHR43220:SF18">
    <property type="entry name" value="TRANSMEMBRANE PROTEIN 41B"/>
    <property type="match status" value="1"/>
</dbReference>
<evidence type="ECO:0000256" key="2">
    <source>
        <dbReference type="ARBA" id="ARBA00022692"/>
    </source>
</evidence>
<organism evidence="10 12">
    <name type="scientific">Bursaphelenchus xylophilus</name>
    <name type="common">Pinewood nematode worm</name>
    <name type="synonym">Aphelenchoides xylophilus</name>
    <dbReference type="NCBI Taxonomy" id="6326"/>
    <lineage>
        <taxon>Eukaryota</taxon>
        <taxon>Metazoa</taxon>
        <taxon>Ecdysozoa</taxon>
        <taxon>Nematoda</taxon>
        <taxon>Chromadorea</taxon>
        <taxon>Rhabditida</taxon>
        <taxon>Tylenchina</taxon>
        <taxon>Tylenchomorpha</taxon>
        <taxon>Aphelenchoidea</taxon>
        <taxon>Aphelenchoididae</taxon>
        <taxon>Bursaphelenchus</taxon>
    </lineage>
</organism>
<name>A0A1I7SVA2_BURXY</name>
<sequence>MVSTRGFVAILVIVLYTSVLYGIYLNFPKLTEEERAQFKYPTNLEEAKLLGRVLSHYKEKYFYTVLAGVTCVYIVLQSFAIPGSIFLTILSGYLFPFYVALTLVCTCSACGAAVCYYLSYSLGRNLVMKYFPEKLKAWQNEIKKHQENLLNYIIFLRVTPILPNWFINIASPVVDVPILPFFFGTFFGVAPPSFLFIQAGTTLQQMTNANVVWSYHSILTLAFFAALSIAPIFYKKLKVKGD</sequence>
<dbReference type="PANTHER" id="PTHR43220">
    <property type="match status" value="1"/>
</dbReference>
<evidence type="ECO:0000313" key="10">
    <source>
        <dbReference type="Proteomes" id="UP000095284"/>
    </source>
</evidence>
<comment type="similarity">
    <text evidence="5">Belongs to the TMEM41 family.</text>
</comment>
<feature type="transmembrane region" description="Helical" evidence="6">
    <location>
        <begin position="61"/>
        <end position="89"/>
    </location>
</feature>
<dbReference type="Pfam" id="PF09335">
    <property type="entry name" value="VTT_dom"/>
    <property type="match status" value="1"/>
</dbReference>
<dbReference type="Proteomes" id="UP000659654">
    <property type="component" value="Unassembled WGS sequence"/>
</dbReference>
<evidence type="ECO:0000259" key="7">
    <source>
        <dbReference type="Pfam" id="PF09335"/>
    </source>
</evidence>
<dbReference type="GO" id="GO:0005789">
    <property type="term" value="C:endoplasmic reticulum membrane"/>
    <property type="evidence" value="ECO:0007669"/>
    <property type="project" value="TreeGrafter"/>
</dbReference>
<keyword evidence="2 6" id="KW-0812">Transmembrane</keyword>
<gene>
    <name evidence="8" type="ORF">BXYJ_LOCUS5062</name>
</gene>
<feature type="transmembrane region" description="Helical" evidence="6">
    <location>
        <begin position="6"/>
        <end position="27"/>
    </location>
</feature>
<dbReference type="GO" id="GO:0000045">
    <property type="term" value="P:autophagosome assembly"/>
    <property type="evidence" value="ECO:0007669"/>
    <property type="project" value="TreeGrafter"/>
</dbReference>
<evidence type="ECO:0000256" key="1">
    <source>
        <dbReference type="ARBA" id="ARBA00004141"/>
    </source>
</evidence>
<dbReference type="AlphaFoldDB" id="A0A1I7SVA2"/>
<comment type="subcellular location">
    <subcellularLocation>
        <location evidence="1">Membrane</location>
        <topology evidence="1">Multi-pass membrane protein</topology>
    </subcellularLocation>
</comment>
<reference evidence="12" key="1">
    <citation type="submission" date="2016-11" db="UniProtKB">
        <authorList>
            <consortium name="WormBaseParasite"/>
        </authorList>
    </citation>
    <scope>IDENTIFICATION</scope>
</reference>
<proteinExistence type="inferred from homology"/>
<reference evidence="9" key="2">
    <citation type="submission" date="2020-08" db="EMBL/GenBank/DDBJ databases">
        <authorList>
            <person name="Kikuchi T."/>
        </authorList>
    </citation>
    <scope>NUCLEOTIDE SEQUENCE</scope>
    <source>
        <strain evidence="8">Ka4C1</strain>
    </source>
</reference>